<gene>
    <name evidence="2" type="ORF">SAMN05421730_100723</name>
</gene>
<reference evidence="2 3" key="1">
    <citation type="submission" date="2016-09" db="EMBL/GenBank/DDBJ databases">
        <authorList>
            <person name="Capua I."/>
            <person name="De Benedictis P."/>
            <person name="Joannis T."/>
            <person name="Lombin L.H."/>
            <person name="Cattoli G."/>
        </authorList>
    </citation>
    <scope>NUCLEOTIDE SEQUENCE [LARGE SCALE GENOMIC DNA]</scope>
    <source>
        <strain evidence="2 3">GluBS11</strain>
    </source>
</reference>
<protein>
    <recommendedName>
        <fullName evidence="1">Imm-5-like domain-containing protein</fullName>
    </recommendedName>
</protein>
<accession>A0A1D3TSQ5</accession>
<keyword evidence="3" id="KW-1185">Reference proteome</keyword>
<evidence type="ECO:0000259" key="1">
    <source>
        <dbReference type="Pfam" id="PF21805"/>
    </source>
</evidence>
<dbReference type="STRING" id="1619234.SAMN05421730_100723"/>
<evidence type="ECO:0000313" key="2">
    <source>
        <dbReference type="EMBL" id="SCP96892.1"/>
    </source>
</evidence>
<organism evidence="2 3">
    <name type="scientific">Anaerobium acetethylicum</name>
    <dbReference type="NCBI Taxonomy" id="1619234"/>
    <lineage>
        <taxon>Bacteria</taxon>
        <taxon>Bacillati</taxon>
        <taxon>Bacillota</taxon>
        <taxon>Clostridia</taxon>
        <taxon>Lachnospirales</taxon>
        <taxon>Lachnospiraceae</taxon>
        <taxon>Anaerobium</taxon>
    </lineage>
</organism>
<dbReference type="OrthoDB" id="166981at2"/>
<dbReference type="AlphaFoldDB" id="A0A1D3TSQ5"/>
<dbReference type="Pfam" id="PF21805">
    <property type="entry name" value="Imm5_like"/>
    <property type="match status" value="1"/>
</dbReference>
<sequence>MTRDMKSSIEQKYKKGNQILFSRDSECLQELIRLIEMQKHRTLVMWAFDCVRAPIEMLKERYPDEARPGRALELAEAWARGNVKMPEARRAILDAHAAAKEMEDRADIALAHAVGHASATVHVETHALGLVFYELTAVVLRAGLESYESAVEEKLRYYYDRLLYWQENIDKIQVCWAKFLLDDARPNKEKVLNEKRRPGKRSSRQE</sequence>
<dbReference type="Proteomes" id="UP000199315">
    <property type="component" value="Unassembled WGS sequence"/>
</dbReference>
<proteinExistence type="predicted"/>
<name>A0A1D3TSQ5_9FIRM</name>
<dbReference type="EMBL" id="FMKA01000007">
    <property type="protein sequence ID" value="SCP96892.1"/>
    <property type="molecule type" value="Genomic_DNA"/>
</dbReference>
<evidence type="ECO:0000313" key="3">
    <source>
        <dbReference type="Proteomes" id="UP000199315"/>
    </source>
</evidence>
<dbReference type="InterPro" id="IPR048667">
    <property type="entry name" value="Imm5-like"/>
</dbReference>
<feature type="domain" description="Imm-5-like" evidence="1">
    <location>
        <begin position="34"/>
        <end position="160"/>
    </location>
</feature>